<dbReference type="AlphaFoldDB" id="A0A8H5B4N1"/>
<sequence length="374" mass="41733">MSIFSTNSSVSPSERLGRAEIPLHEPCFVTKRPGYALEKAHLVNAPRRNKMLKSAVERFLEFCHIVALGFNLNFASNLIPLDQNLYTLARLGFIALTCFKKTLLAMLQVLFEDPFSNAEYELVVLRPDHFLPIGSTITMHTQRPVDPSRLVGKLYMVGEDGALREDYDAKSPRFPAFSAFNARDDIHRVNPFLVILKADLAFQRLRRLGDDVTQRLCSEYAELVDLTMQVADAIYHPSVVRAASRAYFAQLPEQTEGGSQKEDENMDPPGNFGSGARADEEITPQKRIGGVARSLKRKRKAAKYSRLGVEISTPGPDASDEHFRDFASYILSGRGKSASLVLSNYVLTRIFDVPLTTDDEAILKSIGLYPGDED</sequence>
<keyword evidence="3" id="KW-1185">Reference proteome</keyword>
<dbReference type="Proteomes" id="UP000567179">
    <property type="component" value="Unassembled WGS sequence"/>
</dbReference>
<protein>
    <submittedName>
        <fullName evidence="2">Uncharacterized protein</fullName>
    </submittedName>
</protein>
<reference evidence="2 3" key="1">
    <citation type="journal article" date="2020" name="ISME J.">
        <title>Uncovering the hidden diversity of litter-decomposition mechanisms in mushroom-forming fungi.</title>
        <authorList>
            <person name="Floudas D."/>
            <person name="Bentzer J."/>
            <person name="Ahren D."/>
            <person name="Johansson T."/>
            <person name="Persson P."/>
            <person name="Tunlid A."/>
        </authorList>
    </citation>
    <scope>NUCLEOTIDE SEQUENCE [LARGE SCALE GENOMIC DNA]</scope>
    <source>
        <strain evidence="2 3">CBS 101986</strain>
    </source>
</reference>
<accession>A0A8H5B4N1</accession>
<organism evidence="2 3">
    <name type="scientific">Psilocybe cf. subviscida</name>
    <dbReference type="NCBI Taxonomy" id="2480587"/>
    <lineage>
        <taxon>Eukaryota</taxon>
        <taxon>Fungi</taxon>
        <taxon>Dikarya</taxon>
        <taxon>Basidiomycota</taxon>
        <taxon>Agaricomycotina</taxon>
        <taxon>Agaricomycetes</taxon>
        <taxon>Agaricomycetidae</taxon>
        <taxon>Agaricales</taxon>
        <taxon>Agaricineae</taxon>
        <taxon>Strophariaceae</taxon>
        <taxon>Psilocybe</taxon>
    </lineage>
</organism>
<name>A0A8H5B4N1_9AGAR</name>
<proteinExistence type="predicted"/>
<comment type="caution">
    <text evidence="2">The sequence shown here is derived from an EMBL/GenBank/DDBJ whole genome shotgun (WGS) entry which is preliminary data.</text>
</comment>
<dbReference type="EMBL" id="JAACJJ010000042">
    <property type="protein sequence ID" value="KAF5316442.1"/>
    <property type="molecule type" value="Genomic_DNA"/>
</dbReference>
<feature type="region of interest" description="Disordered" evidence="1">
    <location>
        <begin position="254"/>
        <end position="280"/>
    </location>
</feature>
<dbReference type="OrthoDB" id="3013631at2759"/>
<gene>
    <name evidence="2" type="ORF">D9619_006127</name>
</gene>
<evidence type="ECO:0000256" key="1">
    <source>
        <dbReference type="SAM" id="MobiDB-lite"/>
    </source>
</evidence>
<evidence type="ECO:0000313" key="3">
    <source>
        <dbReference type="Proteomes" id="UP000567179"/>
    </source>
</evidence>
<evidence type="ECO:0000313" key="2">
    <source>
        <dbReference type="EMBL" id="KAF5316442.1"/>
    </source>
</evidence>